<dbReference type="Proteomes" id="UP000707206">
    <property type="component" value="Unassembled WGS sequence"/>
</dbReference>
<organism evidence="1 2">
    <name type="scientific">Pelagihabitans pacificus</name>
    <dbReference type="NCBI Taxonomy" id="2696054"/>
    <lineage>
        <taxon>Bacteria</taxon>
        <taxon>Pseudomonadati</taxon>
        <taxon>Bacteroidota</taxon>
        <taxon>Flavobacteriia</taxon>
        <taxon>Flavobacteriales</taxon>
        <taxon>Flavobacteriaceae</taxon>
        <taxon>Pelagihabitans</taxon>
    </lineage>
</organism>
<accession>A0A967ECS0</accession>
<dbReference type="EMBL" id="VIKU02000001">
    <property type="protein sequence ID" value="NHF58578.1"/>
    <property type="molecule type" value="Genomic_DNA"/>
</dbReference>
<proteinExistence type="predicted"/>
<gene>
    <name evidence="1" type="ORF">FK220_004465</name>
</gene>
<protein>
    <submittedName>
        <fullName evidence="1">Uncharacterized protein</fullName>
    </submittedName>
</protein>
<comment type="caution">
    <text evidence="1">The sequence shown here is derived from an EMBL/GenBank/DDBJ whole genome shotgun (WGS) entry which is preliminary data.</text>
</comment>
<keyword evidence="2" id="KW-1185">Reference proteome</keyword>
<reference evidence="1" key="2">
    <citation type="submission" date="2020-03" db="EMBL/GenBank/DDBJ databases">
        <title>Flavobacteriaceae bacterium strain TP-CH-4, a member of the family Flavobacteriaceae isolated from a deep-sea seamount.</title>
        <authorList>
            <person name="Zhang D.-C."/>
        </authorList>
    </citation>
    <scope>NUCLEOTIDE SEQUENCE</scope>
    <source>
        <strain evidence="1">TP-CH-4</strain>
    </source>
</reference>
<dbReference type="RefSeq" id="WP_166204761.1">
    <property type="nucleotide sequence ID" value="NZ_VIKU02000001.1"/>
</dbReference>
<name>A0A967ECS0_9FLAO</name>
<sequence>MKTPGRKKRNKGFIRMDATKEVYQICEVHINKKEIILSVLTPTVLQLI</sequence>
<evidence type="ECO:0000313" key="2">
    <source>
        <dbReference type="Proteomes" id="UP000707206"/>
    </source>
</evidence>
<dbReference type="AlphaFoldDB" id="A0A967ECS0"/>
<reference evidence="1" key="1">
    <citation type="submission" date="2019-07" db="EMBL/GenBank/DDBJ databases">
        <authorList>
            <person name="De-Chao Zhang Q."/>
        </authorList>
    </citation>
    <scope>NUCLEOTIDE SEQUENCE</scope>
    <source>
        <strain evidence="1">TP-CH-4</strain>
    </source>
</reference>
<evidence type="ECO:0000313" key="1">
    <source>
        <dbReference type="EMBL" id="NHF58578.1"/>
    </source>
</evidence>